<dbReference type="Gene3D" id="1.20.5.110">
    <property type="match status" value="1"/>
</dbReference>
<dbReference type="InterPro" id="IPR040463">
    <property type="entry name" value="BAP29/BAP31_N"/>
</dbReference>
<feature type="domain" description="UBC core" evidence="14">
    <location>
        <begin position="122"/>
        <end position="276"/>
    </location>
</feature>
<keyword evidence="12" id="KW-1133">Transmembrane helix</keyword>
<evidence type="ECO:0000256" key="1">
    <source>
        <dbReference type="ARBA" id="ARBA00004613"/>
    </source>
</evidence>
<dbReference type="GO" id="GO:0071542">
    <property type="term" value="P:dopaminergic neuron differentiation"/>
    <property type="evidence" value="ECO:0007669"/>
    <property type="project" value="TreeGrafter"/>
</dbReference>
<keyword evidence="12" id="KW-0472">Membrane</keyword>
<evidence type="ECO:0000256" key="8">
    <source>
        <dbReference type="ARBA" id="ARBA00023157"/>
    </source>
</evidence>
<keyword evidence="6 13" id="KW-0732">Signal</keyword>
<evidence type="ECO:0000259" key="14">
    <source>
        <dbReference type="PROSITE" id="PS50127"/>
    </source>
</evidence>
<dbReference type="Pfam" id="PF10208">
    <property type="entry name" value="ARMET_C"/>
    <property type="match status" value="1"/>
</dbReference>
<name>A0A158QJX3_HAEPC</name>
<evidence type="ECO:0000313" key="17">
    <source>
        <dbReference type="WBParaSite" id="HPLM_0000356901-mRNA-1"/>
    </source>
</evidence>
<comment type="similarity">
    <text evidence="2">Belongs to the ARMET family.</text>
</comment>
<keyword evidence="5" id="KW-0808">Transferase</keyword>
<evidence type="ECO:0000256" key="7">
    <source>
        <dbReference type="ARBA" id="ARBA00022786"/>
    </source>
</evidence>
<evidence type="ECO:0000256" key="13">
    <source>
        <dbReference type="SAM" id="SignalP"/>
    </source>
</evidence>
<dbReference type="Pfam" id="PF20145">
    <property type="entry name" value="ARMET_N"/>
    <property type="match status" value="1"/>
</dbReference>
<dbReference type="InterPro" id="IPR000608">
    <property type="entry name" value="UBC"/>
</dbReference>
<dbReference type="EMBL" id="UZAF01016128">
    <property type="protein sequence ID" value="VDO21196.1"/>
    <property type="molecule type" value="Genomic_DNA"/>
</dbReference>
<evidence type="ECO:0000256" key="4">
    <source>
        <dbReference type="ARBA" id="ARBA00022525"/>
    </source>
</evidence>
<keyword evidence="12" id="KW-0812">Transmembrane</keyword>
<accession>A0A158QJX3</accession>
<dbReference type="SUPFAM" id="SSF54495">
    <property type="entry name" value="UBC-like"/>
    <property type="match status" value="1"/>
</dbReference>
<sequence>MPFNKFLLMVVIISFSVCTKVLKDAMAKVPEADKSKPDSIAKIIREHCENAKLKDHKFCFYIGALPESATSMMADVTKPLSWSMPPEKVCEKLKAKDAQICELKYDKPLDWRNIDLKKMRVKELKNILNEWGEVCKGCTEKSEYVKKIEELKPKYVKEELYFHVMIAGPQDSPFAGGVFKLELFLPEEYPMAAPKVRFMTKIYHPNIDKLGRICLDILKDKWSPALQIRTVLLSIQALLSAPNPEDPLATDVAEQWKTNETEAIRTAKEWTLQYAREIDRTFYKIEYKMTLQWTIIAAVLYIEIAVTFILLLPWIRPSIWSKLFKSRILTSLSAHAQIYSYAGAFVLFILFADAVREVNKYSHVEIAMDNSPRHAADADAIVHMRLFRAQRNFYISGFALLLFLVIKRIMGLLSRSAQLEAASEAAMRQAESASKAAKTLMNAGGDGEIADLNRKIEELGTELKKTQVDRDTIRKQAENLQEEYDRVSSLLVKYEVRSKHVFFLKFQELSHSALTLTS</sequence>
<dbReference type="SMART" id="SM00212">
    <property type="entry name" value="UBCc"/>
    <property type="match status" value="1"/>
</dbReference>
<feature type="signal peptide" evidence="13">
    <location>
        <begin position="1"/>
        <end position="23"/>
    </location>
</feature>
<evidence type="ECO:0000313" key="15">
    <source>
        <dbReference type="EMBL" id="VDO21196.1"/>
    </source>
</evidence>
<dbReference type="InterPro" id="IPR045332">
    <property type="entry name" value="ARMET_N"/>
</dbReference>
<dbReference type="Gene3D" id="1.10.720.30">
    <property type="entry name" value="SAP domain"/>
    <property type="match status" value="1"/>
</dbReference>
<dbReference type="InterPro" id="IPR023313">
    <property type="entry name" value="UBQ-conjugating_AS"/>
</dbReference>
<dbReference type="Pfam" id="PF05529">
    <property type="entry name" value="Bap31"/>
    <property type="match status" value="1"/>
</dbReference>
<dbReference type="OrthoDB" id="7851174at2759"/>
<feature type="transmembrane region" description="Helical" evidence="12">
    <location>
        <begin position="336"/>
        <end position="355"/>
    </location>
</feature>
<feature type="transmembrane region" description="Helical" evidence="12">
    <location>
        <begin position="293"/>
        <end position="315"/>
    </location>
</feature>
<dbReference type="CDD" id="cd23813">
    <property type="entry name" value="UBCc_UBE2N"/>
    <property type="match status" value="1"/>
</dbReference>
<keyword evidence="16" id="KW-1185">Reference proteome</keyword>
<dbReference type="Proteomes" id="UP000268014">
    <property type="component" value="Unassembled WGS sequence"/>
</dbReference>
<feature type="coiled-coil region" evidence="11">
    <location>
        <begin position="449"/>
        <end position="497"/>
    </location>
</feature>
<dbReference type="STRING" id="6290.A0A158QJX3"/>
<organism evidence="17">
    <name type="scientific">Haemonchus placei</name>
    <name type="common">Barber's pole worm</name>
    <dbReference type="NCBI Taxonomy" id="6290"/>
    <lineage>
        <taxon>Eukaryota</taxon>
        <taxon>Metazoa</taxon>
        <taxon>Ecdysozoa</taxon>
        <taxon>Nematoda</taxon>
        <taxon>Chromadorea</taxon>
        <taxon>Rhabditida</taxon>
        <taxon>Rhabditina</taxon>
        <taxon>Rhabditomorpha</taxon>
        <taxon>Strongyloidea</taxon>
        <taxon>Trichostrongylidae</taxon>
        <taxon>Haemonchus</taxon>
    </lineage>
</organism>
<evidence type="ECO:0000256" key="6">
    <source>
        <dbReference type="ARBA" id="ARBA00022729"/>
    </source>
</evidence>
<dbReference type="GO" id="GO:0016740">
    <property type="term" value="F:transferase activity"/>
    <property type="evidence" value="ECO:0007669"/>
    <property type="project" value="UniProtKB-KW"/>
</dbReference>
<dbReference type="PROSITE" id="PS50127">
    <property type="entry name" value="UBC_2"/>
    <property type="match status" value="1"/>
</dbReference>
<dbReference type="Pfam" id="PF00179">
    <property type="entry name" value="UQ_con"/>
    <property type="match status" value="1"/>
</dbReference>
<dbReference type="GO" id="GO:0005615">
    <property type="term" value="C:extracellular space"/>
    <property type="evidence" value="ECO:0007669"/>
    <property type="project" value="TreeGrafter"/>
</dbReference>
<dbReference type="FunFam" id="1.10.225.10:FF:000003">
    <property type="entry name" value="Mesencephalic astrocyte-derived neurotrophic factor"/>
    <property type="match status" value="1"/>
</dbReference>
<dbReference type="InterPro" id="IPR036361">
    <property type="entry name" value="SAP_dom_sf"/>
</dbReference>
<evidence type="ECO:0000256" key="10">
    <source>
        <dbReference type="PROSITE-ProRule" id="PRU10133"/>
    </source>
</evidence>
<evidence type="ECO:0000256" key="2">
    <source>
        <dbReference type="ARBA" id="ARBA00005617"/>
    </source>
</evidence>
<feature type="active site" description="Glycyl thioester intermediate" evidence="10">
    <location>
        <position position="214"/>
    </location>
</feature>
<dbReference type="AlphaFoldDB" id="A0A158QJX3"/>
<comment type="subcellular location">
    <subcellularLocation>
        <location evidence="1">Secreted</location>
    </subcellularLocation>
</comment>
<protein>
    <recommendedName>
        <fullName evidence="3">Mesencephalic astrocyte-derived neurotrophic factor homolog</fullName>
    </recommendedName>
    <alternativeName>
        <fullName evidence="9">MANF/CDNF-like protein</fullName>
    </alternativeName>
</protein>
<feature type="chain" id="PRO_5043135432" description="Mesencephalic astrocyte-derived neurotrophic factor homolog" evidence="13">
    <location>
        <begin position="24"/>
        <end position="518"/>
    </location>
</feature>
<dbReference type="GO" id="GO:0005783">
    <property type="term" value="C:endoplasmic reticulum"/>
    <property type="evidence" value="ECO:0007669"/>
    <property type="project" value="TreeGrafter"/>
</dbReference>
<dbReference type="Pfam" id="PF18035">
    <property type="entry name" value="Bap31_Bap29_C"/>
    <property type="match status" value="1"/>
</dbReference>
<evidence type="ECO:0000256" key="11">
    <source>
        <dbReference type="SAM" id="Coils"/>
    </source>
</evidence>
<dbReference type="Gene3D" id="3.10.110.10">
    <property type="entry name" value="Ubiquitin Conjugating Enzyme"/>
    <property type="match status" value="1"/>
</dbReference>
<dbReference type="OMA" id="IREHCEN"/>
<dbReference type="PANTHER" id="PTHR12990">
    <property type="entry name" value="ARMET-LIKE PROTEIN"/>
    <property type="match status" value="1"/>
</dbReference>
<keyword evidence="11" id="KW-0175">Coiled coil</keyword>
<reference evidence="15 16" key="2">
    <citation type="submission" date="2018-11" db="EMBL/GenBank/DDBJ databases">
        <authorList>
            <consortium name="Pathogen Informatics"/>
        </authorList>
    </citation>
    <scope>NUCLEOTIDE SEQUENCE [LARGE SCALE GENOMIC DNA]</scope>
    <source>
        <strain evidence="15 16">MHpl1</strain>
    </source>
</reference>
<evidence type="ECO:0000256" key="3">
    <source>
        <dbReference type="ARBA" id="ARBA00014267"/>
    </source>
</evidence>
<keyword evidence="4" id="KW-0964">Secreted</keyword>
<dbReference type="GO" id="GO:0031175">
    <property type="term" value="P:neuron projection development"/>
    <property type="evidence" value="ECO:0007669"/>
    <property type="project" value="TreeGrafter"/>
</dbReference>
<evidence type="ECO:0000256" key="5">
    <source>
        <dbReference type="ARBA" id="ARBA00022679"/>
    </source>
</evidence>
<dbReference type="Gene3D" id="1.10.225.10">
    <property type="entry name" value="Saposin-like"/>
    <property type="match status" value="1"/>
</dbReference>
<evidence type="ECO:0000256" key="9">
    <source>
        <dbReference type="ARBA" id="ARBA00032923"/>
    </source>
</evidence>
<gene>
    <name evidence="15" type="ORF">HPLM_LOCUS3561</name>
</gene>
<dbReference type="InterPro" id="IPR016135">
    <property type="entry name" value="UBQ-conjugating_enzyme/RWD"/>
</dbReference>
<evidence type="ECO:0000256" key="12">
    <source>
        <dbReference type="SAM" id="Phobius"/>
    </source>
</evidence>
<evidence type="ECO:0000313" key="16">
    <source>
        <dbReference type="Proteomes" id="UP000268014"/>
    </source>
</evidence>
<proteinExistence type="inferred from homology"/>
<reference evidence="17" key="1">
    <citation type="submission" date="2016-04" db="UniProtKB">
        <authorList>
            <consortium name="WormBaseParasite"/>
        </authorList>
    </citation>
    <scope>IDENTIFICATION</scope>
</reference>
<dbReference type="InterPro" id="IPR019345">
    <property type="entry name" value="ARMET_C"/>
</dbReference>
<dbReference type="InterPro" id="IPR041672">
    <property type="entry name" value="Bap31/Bap29_C"/>
</dbReference>
<dbReference type="PROSITE" id="PS00183">
    <property type="entry name" value="UBC_1"/>
    <property type="match status" value="1"/>
</dbReference>
<keyword evidence="7" id="KW-0833">Ubl conjugation pathway</keyword>
<feature type="transmembrane region" description="Helical" evidence="12">
    <location>
        <begin position="393"/>
        <end position="410"/>
    </location>
</feature>
<keyword evidence="8" id="KW-1015">Disulfide bond</keyword>
<dbReference type="WBParaSite" id="HPLM_0000356901-mRNA-1">
    <property type="protein sequence ID" value="HPLM_0000356901-mRNA-1"/>
    <property type="gene ID" value="HPLM_0000356901"/>
</dbReference>
<dbReference type="InterPro" id="IPR045333">
    <property type="entry name" value="ARMET-like"/>
</dbReference>
<dbReference type="PANTHER" id="PTHR12990:SF5">
    <property type="entry name" value="MESENCEPHALIC ASTROCYTE-DERIVED NEUROTROPHIC FACTOR HOMOLOG"/>
    <property type="match status" value="1"/>
</dbReference>
<dbReference type="FunFam" id="3.10.110.10:FF:000073">
    <property type="entry name" value="Ubiquitin-conjugating enzyme E2 N"/>
    <property type="match status" value="1"/>
</dbReference>